<evidence type="ECO:0000256" key="1">
    <source>
        <dbReference type="SAM" id="MobiDB-lite"/>
    </source>
</evidence>
<feature type="compositionally biased region" description="Basic and acidic residues" evidence="1">
    <location>
        <begin position="70"/>
        <end position="107"/>
    </location>
</feature>
<dbReference type="SUPFAM" id="SSF101690">
    <property type="entry name" value="PAZ domain"/>
    <property type="match status" value="1"/>
</dbReference>
<sequence>MHSDPQEMRGGRGGGRGGDRGGFRGGDRGGRGGGRGGGEGGDRGGFRGGRGGGEGGDRGGFRGGRGGGEGGDRGGFRGGDRGGFRGGDRGGFRGGDRGGFRGGDRGGFRGGRGGGGGGFNMRECRDREEGGITLAKENATSLYAAQVTVETNCFPIDVSKGKFYNYTTSYEFLENGTDMAGDGWKMDFQQELLRAIRKTHAKEHRTATSTEVEDLCVCTGQAILAPRKLAVEDGFSIECKRKEKEGRKTVVERHYRVSIRYDGEVHMKLPEHTQWVNKILACGFADTYGEHIGSDYVDLKSRVERGDNLVTMDAVSPNVARVVRQGAGGKSTTQDVLQLDVSTKASTTTKCSDLIHQLTQRHPQGAKRAVEEALRGAKVTTMFGEPTFLKVKNIDFAMKAGQPAKLKSNPDETFVQYFKRKYNATLNPESPILFCCFADRSKSGRLLPYPADTLQLSTLSPDQLAKLPMLCSIYPEERMKRVRASLARILASPVMKTVLTQYGIRVETTALSAPGKVLPAPTIYVPSGPNRFDSIAAVEYTGQAGFALGLKRLKHPDQQSEYNALLMDDYFNRGNLPRWLKEYNVALPAPKVERFTSPNQFKNGAPGTFAMVHLRDKDAQHYNDFKQRLARDSVISQMAVTELNRNVPQMITQQIAAKIGQLCFVADAGDAGAAFANRPVLVVSAVVGSAMSTLAEKHKTVNAKLYTVAFVAFLANGKSWKPYCMHYQVKGEEQVVYQESDTASSSMSAASPAGRQQNANEVLNKKFPDFLKEVASHFKLNGKSGKGTLVLYRGAMTDAEAAYATNMEQAMEQVLPSWDAATVVVQPRSHFRMGWDPVSSFPNEKGNGKGGLCNVPRGFVTSDCRVVFADADPNTPVESFYMTGANCSLGHASNTYYLVQKRSAKIPMAQLQQLTYNMCYMYPNKPDALPLPLPINCAYEYARKFGSLKAVKELPQRMRPTMHYLW</sequence>
<proteinExistence type="predicted"/>
<dbReference type="PANTHER" id="PTHR22891">
    <property type="entry name" value="EUKARYOTIC TRANSLATION INITIATION FACTOR 2C"/>
    <property type="match status" value="1"/>
</dbReference>
<organism evidence="3">
    <name type="scientific">Crithidia fasciculata</name>
    <dbReference type="NCBI Taxonomy" id="5656"/>
    <lineage>
        <taxon>Eukaryota</taxon>
        <taxon>Discoba</taxon>
        <taxon>Euglenozoa</taxon>
        <taxon>Kinetoplastea</taxon>
        <taxon>Metakinetoplastina</taxon>
        <taxon>Trypanosomatida</taxon>
        <taxon>Trypanosomatidae</taxon>
        <taxon>Leishmaniinae</taxon>
        <taxon>Crithidia</taxon>
    </lineage>
</organism>
<dbReference type="InterPro" id="IPR012337">
    <property type="entry name" value="RNaseH-like_sf"/>
</dbReference>
<dbReference type="Gene3D" id="2.170.260.10">
    <property type="entry name" value="paz domain"/>
    <property type="match status" value="1"/>
</dbReference>
<dbReference type="InterPro" id="IPR036397">
    <property type="entry name" value="RNaseH_sf"/>
</dbReference>
<name>G8XQY0_CRIFA</name>
<dbReference type="InterPro" id="IPR036085">
    <property type="entry name" value="PAZ_dom_sf"/>
</dbReference>
<evidence type="ECO:0000259" key="2">
    <source>
        <dbReference type="PROSITE" id="PS50821"/>
    </source>
</evidence>
<dbReference type="AlphaFoldDB" id="G8XQY0"/>
<feature type="compositionally biased region" description="Basic and acidic residues" evidence="1">
    <location>
        <begin position="1"/>
        <end position="10"/>
    </location>
</feature>
<dbReference type="SMART" id="SM00950">
    <property type="entry name" value="Piwi"/>
    <property type="match status" value="1"/>
</dbReference>
<dbReference type="PROSITE" id="PS50821">
    <property type="entry name" value="PAZ"/>
    <property type="match status" value="1"/>
</dbReference>
<dbReference type="Pfam" id="PF02171">
    <property type="entry name" value="Piwi"/>
    <property type="match status" value="1"/>
</dbReference>
<dbReference type="SMART" id="SM00949">
    <property type="entry name" value="PAZ"/>
    <property type="match status" value="1"/>
</dbReference>
<dbReference type="VEuPathDB" id="TriTrypDB:CFAC1_070011200"/>
<feature type="compositionally biased region" description="Gly residues" evidence="1">
    <location>
        <begin position="108"/>
        <end position="119"/>
    </location>
</feature>
<protein>
    <submittedName>
        <fullName evidence="3">Argonaute 1</fullName>
    </submittedName>
</protein>
<feature type="region of interest" description="Disordered" evidence="1">
    <location>
        <begin position="1"/>
        <end position="123"/>
    </location>
</feature>
<dbReference type="GO" id="GO:0003723">
    <property type="term" value="F:RNA binding"/>
    <property type="evidence" value="ECO:0007669"/>
    <property type="project" value="InterPro"/>
</dbReference>
<geneLocation type="mitochondrion" evidence="3"/>
<reference evidence="3" key="1">
    <citation type="submission" date="2008-05" db="EMBL/GenBank/DDBJ databases">
        <title>Retention and loss of RNA interference pathways in Trypanosomatid protozoans.</title>
        <authorList>
            <person name="Lye L.-F."/>
            <person name="Owens K."/>
            <person name="Shi H."/>
            <person name="Murta S."/>
            <person name="Vieira A.C."/>
            <person name="Turco S.J."/>
            <person name="Tschudi C."/>
            <person name="Ullu E."/>
            <person name="Beverley S.M."/>
        </authorList>
    </citation>
    <scope>NUCLEOTIDE SEQUENCE</scope>
    <source>
        <strain evidence="3">Cf-C1</strain>
    </source>
</reference>
<dbReference type="Gene3D" id="3.30.420.10">
    <property type="entry name" value="Ribonuclease H-like superfamily/Ribonuclease H"/>
    <property type="match status" value="1"/>
</dbReference>
<keyword evidence="3" id="KW-0496">Mitochondrion</keyword>
<dbReference type="InterPro" id="IPR003165">
    <property type="entry name" value="Piwi"/>
</dbReference>
<dbReference type="EMBL" id="EU714010">
    <property type="protein sequence ID" value="ACD91648.1"/>
    <property type="molecule type" value="Genomic_DNA"/>
</dbReference>
<dbReference type="Pfam" id="PF02170">
    <property type="entry name" value="PAZ"/>
    <property type="match status" value="1"/>
</dbReference>
<dbReference type="InterPro" id="IPR003100">
    <property type="entry name" value="PAZ_dom"/>
</dbReference>
<feature type="domain" description="PAZ" evidence="2">
    <location>
        <begin position="350"/>
        <end position="475"/>
    </location>
</feature>
<dbReference type="SUPFAM" id="SSF53098">
    <property type="entry name" value="Ribonuclease H-like"/>
    <property type="match status" value="1"/>
</dbReference>
<evidence type="ECO:0000313" key="3">
    <source>
        <dbReference type="EMBL" id="ACD91648.1"/>
    </source>
</evidence>
<feature type="non-terminal residue" evidence="3">
    <location>
        <position position="966"/>
    </location>
</feature>
<gene>
    <name evidence="3" type="primary">AGO1</name>
</gene>
<accession>G8XQY0</accession>
<feature type="compositionally biased region" description="Basic and acidic residues" evidence="1">
    <location>
        <begin position="17"/>
        <end position="30"/>
    </location>
</feature>